<dbReference type="Pfam" id="PF13673">
    <property type="entry name" value="Acetyltransf_10"/>
    <property type="match status" value="1"/>
</dbReference>
<sequence>MQTKIKKFSELTLHQYHYLMANRVAVFVVEQACPYQEIDAIDMQAYHFWLEDEQANLLAYARVYSEEHLVHFGRVLVKKKERGKGLGKELVRQIIEWIQVYFPGGKMHIEAQTYLYNFYTSFGFEAVSEEYLEDGIPHINMEKNDYATS</sequence>
<evidence type="ECO:0000313" key="3">
    <source>
        <dbReference type="Proteomes" id="UP000002663"/>
    </source>
</evidence>
<dbReference type="EMBL" id="AP012046">
    <property type="protein sequence ID" value="BAK95809.1"/>
    <property type="molecule type" value="Genomic_DNA"/>
</dbReference>
<evidence type="ECO:0000259" key="1">
    <source>
        <dbReference type="PROSITE" id="PS51186"/>
    </source>
</evidence>
<keyword evidence="2" id="KW-0808">Transferase</keyword>
<dbReference type="SUPFAM" id="SSF55729">
    <property type="entry name" value="Acyl-CoA N-acyltransferases (Nat)"/>
    <property type="match status" value="1"/>
</dbReference>
<dbReference type="InterPro" id="IPR039143">
    <property type="entry name" value="GNPNAT1-like"/>
</dbReference>
<dbReference type="InterPro" id="IPR000182">
    <property type="entry name" value="GNAT_dom"/>
</dbReference>
<proteinExistence type="predicted"/>
<gene>
    <name evidence="2" type="ordered locus">TEH_24820</name>
</gene>
<accession>A0AAN1VS58</accession>
<dbReference type="RefSeq" id="WP_014125824.1">
    <property type="nucleotide sequence ID" value="NC_016052.1"/>
</dbReference>
<dbReference type="PANTHER" id="PTHR13355">
    <property type="entry name" value="GLUCOSAMINE 6-PHOSPHATE N-ACETYLTRANSFERASE"/>
    <property type="match status" value="1"/>
</dbReference>
<dbReference type="EC" id="2.3.1.-" evidence="2"/>
<protein>
    <submittedName>
        <fullName evidence="2">Acetyltransferase</fullName>
        <ecNumber evidence="2">2.3.1.-</ecNumber>
    </submittedName>
</protein>
<reference evidence="2 3" key="1">
    <citation type="submission" date="2011-01" db="EMBL/GenBank/DDBJ databases">
        <title>Whole genome sequence of Tetragenococcus halophilus NBRC 12172.</title>
        <authorList>
            <person name="Nakazawa H."/>
            <person name="Omata S."/>
            <person name="Koga C."/>
            <person name="Watanabe Y."/>
            <person name="Katano Y."/>
            <person name="Ito N."/>
            <person name="Tsukatani N."/>
            <person name="Ankai A."/>
            <person name="Oguchi A."/>
            <person name="Fukui S."/>
            <person name="Yashiro I."/>
            <person name="Kamata S."/>
            <person name="Hashimoto Y."/>
            <person name="Yamazaki J."/>
            <person name="Taguchi H."/>
            <person name="Tanaka A."/>
            <person name="Koyama T."/>
            <person name="Ichige A."/>
            <person name="Hanya Y."/>
            <person name="Tanikawa S."/>
            <person name="Yamazaki S."/>
            <person name="Fujita N."/>
        </authorList>
    </citation>
    <scope>NUCLEOTIDE SEQUENCE [LARGE SCALE GENOMIC DNA]</scope>
    <source>
        <strain evidence="3">DSM 20338 / JCM 20259 / NCIMB 9735 / NBRC 12172</strain>
    </source>
</reference>
<dbReference type="AlphaFoldDB" id="A0AAN1VS58"/>
<dbReference type="CDD" id="cd04301">
    <property type="entry name" value="NAT_SF"/>
    <property type="match status" value="1"/>
</dbReference>
<dbReference type="KEGG" id="thl:TEH_24820"/>
<name>A0AAN1VS58_TETHN</name>
<dbReference type="Gene3D" id="3.40.630.30">
    <property type="match status" value="1"/>
</dbReference>
<dbReference type="InterPro" id="IPR016181">
    <property type="entry name" value="Acyl_CoA_acyltransferase"/>
</dbReference>
<dbReference type="GeneID" id="64055177"/>
<evidence type="ECO:0000313" key="2">
    <source>
        <dbReference type="EMBL" id="BAK95809.1"/>
    </source>
</evidence>
<dbReference type="PANTHER" id="PTHR13355:SF11">
    <property type="entry name" value="GLUCOSAMINE 6-PHOSPHATE N-ACETYLTRANSFERASE"/>
    <property type="match status" value="1"/>
</dbReference>
<dbReference type="GO" id="GO:0004343">
    <property type="term" value="F:glucosamine 6-phosphate N-acetyltransferase activity"/>
    <property type="evidence" value="ECO:0007669"/>
    <property type="project" value="TreeGrafter"/>
</dbReference>
<organism evidence="2 3">
    <name type="scientific">Tetragenococcus halophilus (strain DSM 20338 / JCM 20259 / NCIMB 9735 / NBRC 12172)</name>
    <name type="common">Pediococcus halophilus</name>
    <dbReference type="NCBI Taxonomy" id="945021"/>
    <lineage>
        <taxon>Bacteria</taxon>
        <taxon>Bacillati</taxon>
        <taxon>Bacillota</taxon>
        <taxon>Bacilli</taxon>
        <taxon>Lactobacillales</taxon>
        <taxon>Enterococcaceae</taxon>
        <taxon>Tetragenococcus</taxon>
    </lineage>
</organism>
<keyword evidence="2" id="KW-0012">Acyltransferase</keyword>
<feature type="domain" description="N-acetyltransferase" evidence="1">
    <location>
        <begin position="6"/>
        <end position="146"/>
    </location>
</feature>
<dbReference type="Proteomes" id="UP000002663">
    <property type="component" value="Chromosome"/>
</dbReference>
<dbReference type="PROSITE" id="PS51186">
    <property type="entry name" value="GNAT"/>
    <property type="match status" value="1"/>
</dbReference>